<dbReference type="PANTHER" id="PTHR45138">
    <property type="entry name" value="REGULATORY COMPONENTS OF SENSORY TRANSDUCTION SYSTEM"/>
    <property type="match status" value="1"/>
</dbReference>
<feature type="transmembrane region" description="Helical" evidence="2">
    <location>
        <begin position="12"/>
        <end position="33"/>
    </location>
</feature>
<feature type="transmembrane region" description="Helical" evidence="2">
    <location>
        <begin position="247"/>
        <end position="268"/>
    </location>
</feature>
<dbReference type="AlphaFoldDB" id="A0AAW9NPQ2"/>
<dbReference type="EMBL" id="JARSFG010000019">
    <property type="protein sequence ID" value="MEC1179647.1"/>
    <property type="molecule type" value="Genomic_DNA"/>
</dbReference>
<dbReference type="SUPFAM" id="SSF55073">
    <property type="entry name" value="Nucleotide cyclase"/>
    <property type="match status" value="1"/>
</dbReference>
<sequence length="495" mass="56812">MLVYSAKISKGLLYFLILFIYILLPTPSTYAAVYPNQIENTYDTFFKNSKTDSLLTTNMLWLDGLQIETKKGTMNALQKSVTNRFNLLQITGPTMKESGLSSSIYSADNLIHYNYVKGIFYGFLFAMAAYHLFLYFSIKERMYLYYVLFIVSFILFQIVKLQTLSGIFIHLLIVFMLLFTRQFLELPKYIPHFYRLTKGLLGVILFVLLLSNVVPLSDFIPIYLIVIVMVLWLSGLLALLKGQKVARFYMVGCSLLLSSMIVQIFYPYVLGCDVLTIGIVFTSLFLSLALGDRTNLMKKDHQILQYKLNEKLEYKVQQRTQQLEKMMAELDKLANTDRLTQISNRVHLEQILEEYFPLAEQQNMPFSIILLDIDDFKAVNDEFGHQVGDITLRKVAQVLTSAIREQDAVGRWGGEEFLVLCPQTTLSEAVIIAEKLRNQLAIYPFPFIQQKTASFGVASYALEDNLNSLISRADKALYQAKKYGRNCVEFTVTML</sequence>
<dbReference type="Pfam" id="PF07695">
    <property type="entry name" value="7TMR-DISM_7TM"/>
    <property type="match status" value="1"/>
</dbReference>
<gene>
    <name evidence="4" type="ORF">P9B03_14195</name>
</gene>
<feature type="transmembrane region" description="Helical" evidence="2">
    <location>
        <begin position="220"/>
        <end position="240"/>
    </location>
</feature>
<dbReference type="Pfam" id="PF00990">
    <property type="entry name" value="GGDEF"/>
    <property type="match status" value="1"/>
</dbReference>
<keyword evidence="2" id="KW-0812">Transmembrane</keyword>
<evidence type="ECO:0000256" key="1">
    <source>
        <dbReference type="SAM" id="Coils"/>
    </source>
</evidence>
<name>A0AAW9NPQ2_9BACL</name>
<proteinExistence type="predicted"/>
<dbReference type="PANTHER" id="PTHR45138:SF9">
    <property type="entry name" value="DIGUANYLATE CYCLASE DGCM-RELATED"/>
    <property type="match status" value="1"/>
</dbReference>
<organism evidence="4 5">
    <name type="scientific">Metasolibacillus meyeri</name>
    <dbReference type="NCBI Taxonomy" id="1071052"/>
    <lineage>
        <taxon>Bacteria</taxon>
        <taxon>Bacillati</taxon>
        <taxon>Bacillota</taxon>
        <taxon>Bacilli</taxon>
        <taxon>Bacillales</taxon>
        <taxon>Caryophanaceae</taxon>
        <taxon>Metasolibacillus</taxon>
    </lineage>
</organism>
<keyword evidence="2" id="KW-1133">Transmembrane helix</keyword>
<comment type="caution">
    <text evidence="4">The sequence shown here is derived from an EMBL/GenBank/DDBJ whole genome shotgun (WGS) entry which is preliminary data.</text>
</comment>
<dbReference type="EC" id="2.7.7.65" evidence="4"/>
<dbReference type="InterPro" id="IPR029787">
    <property type="entry name" value="Nucleotide_cyclase"/>
</dbReference>
<evidence type="ECO:0000313" key="5">
    <source>
        <dbReference type="Proteomes" id="UP001344888"/>
    </source>
</evidence>
<dbReference type="SMART" id="SM00267">
    <property type="entry name" value="GGDEF"/>
    <property type="match status" value="1"/>
</dbReference>
<keyword evidence="4" id="KW-0808">Transferase</keyword>
<dbReference type="RefSeq" id="WP_326124130.1">
    <property type="nucleotide sequence ID" value="NZ_JARSFG010000019.1"/>
</dbReference>
<keyword evidence="1" id="KW-0175">Coiled coil</keyword>
<evidence type="ECO:0000256" key="2">
    <source>
        <dbReference type="SAM" id="Phobius"/>
    </source>
</evidence>
<evidence type="ECO:0000259" key="3">
    <source>
        <dbReference type="PROSITE" id="PS50887"/>
    </source>
</evidence>
<evidence type="ECO:0000313" key="4">
    <source>
        <dbReference type="EMBL" id="MEC1179647.1"/>
    </source>
</evidence>
<dbReference type="CDD" id="cd01949">
    <property type="entry name" value="GGDEF"/>
    <property type="match status" value="1"/>
</dbReference>
<dbReference type="Gene3D" id="3.30.70.270">
    <property type="match status" value="1"/>
</dbReference>
<feature type="domain" description="GGDEF" evidence="3">
    <location>
        <begin position="364"/>
        <end position="493"/>
    </location>
</feature>
<feature type="transmembrane region" description="Helical" evidence="2">
    <location>
        <begin position="274"/>
        <end position="291"/>
    </location>
</feature>
<keyword evidence="4" id="KW-0548">Nucleotidyltransferase</keyword>
<dbReference type="PROSITE" id="PS50887">
    <property type="entry name" value="GGDEF"/>
    <property type="match status" value="1"/>
</dbReference>
<reference evidence="4 5" key="1">
    <citation type="submission" date="2023-03" db="EMBL/GenBank/DDBJ databases">
        <title>Bacillus Genome Sequencing.</title>
        <authorList>
            <person name="Dunlap C."/>
        </authorList>
    </citation>
    <scope>NUCLEOTIDE SEQUENCE [LARGE SCALE GENOMIC DNA]</scope>
    <source>
        <strain evidence="4 5">B-59205</strain>
    </source>
</reference>
<feature type="transmembrane region" description="Helical" evidence="2">
    <location>
        <begin position="143"/>
        <end position="161"/>
    </location>
</feature>
<dbReference type="InterPro" id="IPR000160">
    <property type="entry name" value="GGDEF_dom"/>
</dbReference>
<dbReference type="InterPro" id="IPR043128">
    <property type="entry name" value="Rev_trsase/Diguanyl_cyclase"/>
</dbReference>
<dbReference type="GO" id="GO:0052621">
    <property type="term" value="F:diguanylate cyclase activity"/>
    <property type="evidence" value="ECO:0007669"/>
    <property type="project" value="UniProtKB-EC"/>
</dbReference>
<keyword evidence="5" id="KW-1185">Reference proteome</keyword>
<accession>A0AAW9NPQ2</accession>
<feature type="transmembrane region" description="Helical" evidence="2">
    <location>
        <begin position="196"/>
        <end position="214"/>
    </location>
</feature>
<dbReference type="Proteomes" id="UP001344888">
    <property type="component" value="Unassembled WGS sequence"/>
</dbReference>
<dbReference type="FunFam" id="3.30.70.270:FF:000001">
    <property type="entry name" value="Diguanylate cyclase domain protein"/>
    <property type="match status" value="1"/>
</dbReference>
<feature type="transmembrane region" description="Helical" evidence="2">
    <location>
        <begin position="118"/>
        <end position="136"/>
    </location>
</feature>
<protein>
    <submittedName>
        <fullName evidence="4">GGDEF domain-containing protein</fullName>
        <ecNumber evidence="4">2.7.7.65</ecNumber>
    </submittedName>
</protein>
<dbReference type="NCBIfam" id="TIGR00254">
    <property type="entry name" value="GGDEF"/>
    <property type="match status" value="1"/>
</dbReference>
<feature type="transmembrane region" description="Helical" evidence="2">
    <location>
        <begin position="167"/>
        <end position="184"/>
    </location>
</feature>
<dbReference type="InterPro" id="IPR050469">
    <property type="entry name" value="Diguanylate_Cyclase"/>
</dbReference>
<feature type="coiled-coil region" evidence="1">
    <location>
        <begin position="309"/>
        <end position="336"/>
    </location>
</feature>
<dbReference type="InterPro" id="IPR011623">
    <property type="entry name" value="7TMR_DISM_rcpt_extracell_dom1"/>
</dbReference>
<keyword evidence="2" id="KW-0472">Membrane</keyword>